<keyword evidence="1" id="KW-0732">Signal</keyword>
<dbReference type="SUPFAM" id="SSF50370">
    <property type="entry name" value="Ricin B-like lectins"/>
    <property type="match status" value="1"/>
</dbReference>
<dbReference type="PROSITE" id="PS50231">
    <property type="entry name" value="RICIN_B_LECTIN"/>
    <property type="match status" value="1"/>
</dbReference>
<reference evidence="3" key="1">
    <citation type="submission" date="2021-01" db="EMBL/GenBank/DDBJ databases">
        <title>Whole genome shotgun sequence of Rhizocola hellebori NBRC 109834.</title>
        <authorList>
            <person name="Komaki H."/>
            <person name="Tamura T."/>
        </authorList>
    </citation>
    <scope>NUCLEOTIDE SEQUENCE</scope>
    <source>
        <strain evidence="3">NBRC 109834</strain>
    </source>
</reference>
<name>A0A8J3QH92_9ACTN</name>
<feature type="signal peptide" evidence="1">
    <location>
        <begin position="1"/>
        <end position="29"/>
    </location>
</feature>
<dbReference type="InterPro" id="IPR035992">
    <property type="entry name" value="Ricin_B-like_lectins"/>
</dbReference>
<evidence type="ECO:0000313" key="3">
    <source>
        <dbReference type="EMBL" id="GIH10007.1"/>
    </source>
</evidence>
<organism evidence="3 4">
    <name type="scientific">Rhizocola hellebori</name>
    <dbReference type="NCBI Taxonomy" id="1392758"/>
    <lineage>
        <taxon>Bacteria</taxon>
        <taxon>Bacillati</taxon>
        <taxon>Actinomycetota</taxon>
        <taxon>Actinomycetes</taxon>
        <taxon>Micromonosporales</taxon>
        <taxon>Micromonosporaceae</taxon>
        <taxon>Rhizocola</taxon>
    </lineage>
</organism>
<dbReference type="InterPro" id="IPR000772">
    <property type="entry name" value="Ricin_B_lectin"/>
</dbReference>
<dbReference type="Gene3D" id="2.80.10.50">
    <property type="match status" value="1"/>
</dbReference>
<keyword evidence="4" id="KW-1185">Reference proteome</keyword>
<dbReference type="PROSITE" id="PS51318">
    <property type="entry name" value="TAT"/>
    <property type="match status" value="1"/>
</dbReference>
<dbReference type="CDD" id="cd23415">
    <property type="entry name" value="beta-trefoil_Ricin_AH"/>
    <property type="match status" value="1"/>
</dbReference>
<comment type="caution">
    <text evidence="3">The sequence shown here is derived from an EMBL/GenBank/DDBJ whole genome shotgun (WGS) entry which is preliminary data.</text>
</comment>
<evidence type="ECO:0000259" key="2">
    <source>
        <dbReference type="Pfam" id="PF14200"/>
    </source>
</evidence>
<dbReference type="Pfam" id="PF14200">
    <property type="entry name" value="RicinB_lectin_2"/>
    <property type="match status" value="1"/>
</dbReference>
<dbReference type="EMBL" id="BONY01000082">
    <property type="protein sequence ID" value="GIH10007.1"/>
    <property type="molecule type" value="Genomic_DNA"/>
</dbReference>
<gene>
    <name evidence="3" type="ORF">Rhe02_80740</name>
</gene>
<protein>
    <recommendedName>
        <fullName evidence="2">Ricin B lectin domain-containing protein</fullName>
    </recommendedName>
</protein>
<feature type="domain" description="Ricin B lectin" evidence="2">
    <location>
        <begin position="61"/>
        <end position="128"/>
    </location>
</feature>
<feature type="chain" id="PRO_5035159362" description="Ricin B lectin domain-containing protein" evidence="1">
    <location>
        <begin position="30"/>
        <end position="150"/>
    </location>
</feature>
<accession>A0A8J3QH92</accession>
<sequence length="150" mass="16917">MTRTFRALLAMLAVAVAAAVFVEAPAAQAADPIWSYSNQGTGKCIDDTPAGFRTYNCNGTNAQKWIVHSWNDGTVRFQNVNTGRCIYDGNQGFRTLTCNSSTNQSWWVVYWADNTRRFQNQATGYCMEDSILGLRTVNCDSSQWESWYRL</sequence>
<dbReference type="RefSeq" id="WP_203913731.1">
    <property type="nucleotide sequence ID" value="NZ_BONY01000082.1"/>
</dbReference>
<evidence type="ECO:0000256" key="1">
    <source>
        <dbReference type="SAM" id="SignalP"/>
    </source>
</evidence>
<evidence type="ECO:0000313" key="4">
    <source>
        <dbReference type="Proteomes" id="UP000612899"/>
    </source>
</evidence>
<dbReference type="Proteomes" id="UP000612899">
    <property type="component" value="Unassembled WGS sequence"/>
</dbReference>
<dbReference type="AlphaFoldDB" id="A0A8J3QH92"/>
<proteinExistence type="predicted"/>
<dbReference type="InterPro" id="IPR006311">
    <property type="entry name" value="TAT_signal"/>
</dbReference>